<keyword evidence="3" id="KW-1185">Reference proteome</keyword>
<dbReference type="Pfam" id="PF00501">
    <property type="entry name" value="AMP-binding"/>
    <property type="match status" value="1"/>
</dbReference>
<dbReference type="InterPro" id="IPR042099">
    <property type="entry name" value="ANL_N_sf"/>
</dbReference>
<evidence type="ECO:0000313" key="2">
    <source>
        <dbReference type="EMBL" id="MFC7605086.1"/>
    </source>
</evidence>
<reference evidence="3" key="1">
    <citation type="journal article" date="2019" name="Int. J. Syst. Evol. Microbiol.">
        <title>The Global Catalogue of Microorganisms (GCM) 10K type strain sequencing project: providing services to taxonomists for standard genome sequencing and annotation.</title>
        <authorList>
            <consortium name="The Broad Institute Genomics Platform"/>
            <consortium name="The Broad Institute Genome Sequencing Center for Infectious Disease"/>
            <person name="Wu L."/>
            <person name="Ma J."/>
        </authorList>
    </citation>
    <scope>NUCLEOTIDE SEQUENCE [LARGE SCALE GENOMIC DNA]</scope>
    <source>
        <strain evidence="3">JCM 10083</strain>
    </source>
</reference>
<feature type="domain" description="AMP-dependent synthetase/ligase" evidence="1">
    <location>
        <begin position="52"/>
        <end position="204"/>
    </location>
</feature>
<protein>
    <submittedName>
        <fullName evidence="2">Class I adenylate-forming enzyme family protein</fullName>
    </submittedName>
</protein>
<evidence type="ECO:0000259" key="1">
    <source>
        <dbReference type="Pfam" id="PF00501"/>
    </source>
</evidence>
<sequence length="381" mass="42571">MDYAELSPAELLSLEFTAPAMTDRAWQVRWDLADRDPGELVLGTLPPTIDFHTSGSTGPSRCWRRLRENVWLEAGMLAELIEPEKPEAVISCVPPTHLYGALASVLIPAHLRLPVWYKPTFYGVMPPIEQRRVVVVATPWIFTLLLQHMSWVRELEHITVLYGGAMLPATAGEFLAEAGPDRALIVEVLGSTEAGGIATRRWREGEPPPWTLFRDVSFADPEPEPAGSDEDEEVPLVIRSPRLAFRPDERPPPLWEADDHVQPLDERTFRFAGRRTRLVKVNGRRINLDEVQHALRAVLDCEDLAVVPVADRMIGEHVDLLVVLKPGTELADLDLSAAFDRIGVRPKRVHAVPRIERSALGKVRHLQTSPTTEATEAEVAK</sequence>
<dbReference type="EMBL" id="JBHTEE010000001">
    <property type="protein sequence ID" value="MFC7605086.1"/>
    <property type="molecule type" value="Genomic_DNA"/>
</dbReference>
<dbReference type="Gene3D" id="3.40.50.12780">
    <property type="entry name" value="N-terminal domain of ligase-like"/>
    <property type="match status" value="1"/>
</dbReference>
<evidence type="ECO:0000313" key="3">
    <source>
        <dbReference type="Proteomes" id="UP001596514"/>
    </source>
</evidence>
<dbReference type="Gene3D" id="3.30.300.30">
    <property type="match status" value="1"/>
</dbReference>
<comment type="caution">
    <text evidence="2">The sequence shown here is derived from an EMBL/GenBank/DDBJ whole genome shotgun (WGS) entry which is preliminary data.</text>
</comment>
<dbReference type="InterPro" id="IPR000873">
    <property type="entry name" value="AMP-dep_synth/lig_dom"/>
</dbReference>
<dbReference type="Proteomes" id="UP001596514">
    <property type="component" value="Unassembled WGS sequence"/>
</dbReference>
<dbReference type="SUPFAM" id="SSF56801">
    <property type="entry name" value="Acetyl-CoA synthetase-like"/>
    <property type="match status" value="1"/>
</dbReference>
<dbReference type="InterPro" id="IPR045851">
    <property type="entry name" value="AMP-bd_C_sf"/>
</dbReference>
<proteinExistence type="predicted"/>
<dbReference type="RefSeq" id="WP_343962476.1">
    <property type="nucleotide sequence ID" value="NZ_BAAAGK010000007.1"/>
</dbReference>
<name>A0ABW2TBA1_9ACTN</name>
<organism evidence="2 3">
    <name type="scientific">Streptosporangium amethystogenes subsp. fukuiense</name>
    <dbReference type="NCBI Taxonomy" id="698418"/>
    <lineage>
        <taxon>Bacteria</taxon>
        <taxon>Bacillati</taxon>
        <taxon>Actinomycetota</taxon>
        <taxon>Actinomycetes</taxon>
        <taxon>Streptosporangiales</taxon>
        <taxon>Streptosporangiaceae</taxon>
        <taxon>Streptosporangium</taxon>
    </lineage>
</organism>
<gene>
    <name evidence="2" type="ORF">ACFQVD_33755</name>
</gene>
<accession>A0ABW2TBA1</accession>